<dbReference type="Proteomes" id="UP000658514">
    <property type="component" value="Unassembled WGS sequence"/>
</dbReference>
<keyword evidence="2" id="KW-1185">Reference proteome</keyword>
<evidence type="ECO:0000313" key="1">
    <source>
        <dbReference type="EMBL" id="MBD2198561.1"/>
    </source>
</evidence>
<name>A0ABR8AEV7_9CYAN</name>
<dbReference type="RefSeq" id="WP_190546473.1">
    <property type="nucleotide sequence ID" value="NZ_CAWPNO010000077.1"/>
</dbReference>
<sequence length="407" mass="44644">MNVSTSTIRALEEFLTTGEAPTTDISPLKTGETLGLWTTSANTNRAVATPTTVKLLQTLPSLSETVAALLSCEPEIRQAWGKIIAARLQELGTRRDTQGLCEAITTLGQAAETLLKLLPQAALTATKYSEIERIIFEVPAEQAQATPKLLRVFGATASLVEGKQGTPANSLPDINPLNPGINWVRGRLLRLPTAESPKLLTQNSSVLFGECGELTPAEIKTEDTPDQAIMRWVLYRPWLFLLAQIVFTQEAWAAERISGKLSLELESSQLSQFYEPTQVLVVITTPLGEEVICGSLAELLLLVLNQLGVDIITPNLSTTELDNQLAPLIKNLLHQKVWRFQTGTSRQRSGYVIHPEFSDSCYRVLGSKSFIRLSNHITSAIRNTCDRWVKEKLATTGNTALLEVIST</sequence>
<protein>
    <submittedName>
        <fullName evidence="1">Uncharacterized protein</fullName>
    </submittedName>
</protein>
<gene>
    <name evidence="1" type="ORF">H6G24_24250</name>
</gene>
<accession>A0ABR8AEV7</accession>
<reference evidence="1 2" key="1">
    <citation type="journal article" date="2020" name="ISME J.">
        <title>Comparative genomics reveals insights into cyanobacterial evolution and habitat adaptation.</title>
        <authorList>
            <person name="Chen M.Y."/>
            <person name="Teng W.K."/>
            <person name="Zhao L."/>
            <person name="Hu C.X."/>
            <person name="Zhou Y.K."/>
            <person name="Han B.P."/>
            <person name="Song L.R."/>
            <person name="Shu W.S."/>
        </authorList>
    </citation>
    <scope>NUCLEOTIDE SEQUENCE [LARGE SCALE GENOMIC DNA]</scope>
    <source>
        <strain evidence="1 2">FACHB-288</strain>
    </source>
</reference>
<comment type="caution">
    <text evidence="1">The sequence shown here is derived from an EMBL/GenBank/DDBJ whole genome shotgun (WGS) entry which is preliminary data.</text>
</comment>
<dbReference type="EMBL" id="JACJQH010000043">
    <property type="protein sequence ID" value="MBD2198561.1"/>
    <property type="molecule type" value="Genomic_DNA"/>
</dbReference>
<evidence type="ECO:0000313" key="2">
    <source>
        <dbReference type="Proteomes" id="UP000658514"/>
    </source>
</evidence>
<proteinExistence type="predicted"/>
<organism evidence="1 2">
    <name type="scientific">Calothrix parietina FACHB-288</name>
    <dbReference type="NCBI Taxonomy" id="2692896"/>
    <lineage>
        <taxon>Bacteria</taxon>
        <taxon>Bacillati</taxon>
        <taxon>Cyanobacteriota</taxon>
        <taxon>Cyanophyceae</taxon>
        <taxon>Nostocales</taxon>
        <taxon>Calotrichaceae</taxon>
        <taxon>Calothrix</taxon>
    </lineage>
</organism>